<accession>H8I5C6</accession>
<sequence length="555" mass="61606">MYQKRLAYSILILLVVIALVPPSHAQDAYRWQVNYQHVVLDIDPSGTVYMQYEVDANIVKGVWNEVWIPMTTPNMQVSDVVDDRGVQHSFTLDGGQIKTKGWSLKPGDHAYLRINSTLPGFVYRADKEGYDIVTFIPPWWDMYIRDTQVKFYLPGNVPQEQVFTGQKMYDNIGVEQGRTWVYFESKELAPNEQFQVAVSFPDSYMAPGAVAGKATETPHYPSDFGGVAGLFDALLSCSCPAIFLLFMFITIAVTIIGSLSRKPYSSPVVSMDGIGVNKNLDPVEAATLLRVDPKRVLTMIMFGMMKNGNVKLLSTDPIRLELVSRKGLNYYEKLFADSIVNDRLDEDKLLECFKVLARRVVDKTRPYCRKDTEDYYRSKIDEAWAEIKAVDTPELKLEKYDANMFWLMADEEFAKKTREYVSELPESRTVIVPEYYWWYPYYFGLPHHRGQGSGQPSTGEAKPGGTQAPTNKTTASVESFANSISNSVEAMSAGVVGGVERFLGIRDQANAPPPVSTYRPARSGGGSSCACVSCACACVSCACACACAGGGGGCT</sequence>
<dbReference type="eggNOG" id="arCOG09432">
    <property type="taxonomic scope" value="Archaea"/>
</dbReference>
<gene>
    <name evidence="3" type="ordered locus">Mtc_0045</name>
</gene>
<dbReference type="Proteomes" id="UP000005233">
    <property type="component" value="Chromosome"/>
</dbReference>
<dbReference type="KEGG" id="mez:Mtc_0045"/>
<dbReference type="EMBL" id="CP003243">
    <property type="protein sequence ID" value="AFC98820.1"/>
    <property type="molecule type" value="Genomic_DNA"/>
</dbReference>
<dbReference type="OrthoDB" id="147617at2157"/>
<keyword evidence="2" id="KW-0812">Transmembrane</keyword>
<proteinExistence type="predicted"/>
<keyword evidence="4" id="KW-1185">Reference proteome</keyword>
<evidence type="ECO:0000256" key="1">
    <source>
        <dbReference type="SAM" id="MobiDB-lite"/>
    </source>
</evidence>
<feature type="transmembrane region" description="Helical" evidence="2">
    <location>
        <begin position="241"/>
        <end position="259"/>
    </location>
</feature>
<dbReference type="HOGENOM" id="CLU_491453_0_0_2"/>
<evidence type="ECO:0000313" key="4">
    <source>
        <dbReference type="Proteomes" id="UP000005233"/>
    </source>
</evidence>
<evidence type="ECO:0000256" key="2">
    <source>
        <dbReference type="SAM" id="Phobius"/>
    </source>
</evidence>
<feature type="region of interest" description="Disordered" evidence="1">
    <location>
        <begin position="452"/>
        <end position="474"/>
    </location>
</feature>
<keyword evidence="2" id="KW-0472">Membrane</keyword>
<dbReference type="STRING" id="1041930.Mtc_0045"/>
<reference evidence="3 4" key="1">
    <citation type="journal article" date="2012" name="J. Bacteriol.">
        <title>Complete genome sequence of a thermophilic methanogen, Methanocella conradii HZ254, isolated from Chinese rice field soil.</title>
        <authorList>
            <person name="Lu Z."/>
            <person name="Lu Y."/>
        </authorList>
    </citation>
    <scope>NUCLEOTIDE SEQUENCE [LARGE SCALE GENOMIC DNA]</scope>
    <source>
        <strain evidence="4">DSM 24694 / JCM 17849 / CGMCC 1.5162 / HZ254</strain>
    </source>
</reference>
<protein>
    <submittedName>
        <fullName evidence="3">Membrane protein (DUF2207)</fullName>
    </submittedName>
</protein>
<keyword evidence="2" id="KW-1133">Transmembrane helix</keyword>
<evidence type="ECO:0000313" key="3">
    <source>
        <dbReference type="EMBL" id="AFC98820.1"/>
    </source>
</evidence>
<organism evidence="3 4">
    <name type="scientific">Methanocella conradii (strain DSM 24694 / JCM 17849 / CGMCC 1.5162 / HZ254)</name>
    <dbReference type="NCBI Taxonomy" id="1041930"/>
    <lineage>
        <taxon>Archaea</taxon>
        <taxon>Methanobacteriati</taxon>
        <taxon>Methanobacteriota</taxon>
        <taxon>Stenosarchaea group</taxon>
        <taxon>Methanomicrobia</taxon>
        <taxon>Methanocellales</taxon>
        <taxon>Methanocellaceae</taxon>
        <taxon>Methanocella</taxon>
    </lineage>
</organism>
<name>H8I5C6_METCZ</name>
<dbReference type="AlphaFoldDB" id="H8I5C6"/>